<dbReference type="Pfam" id="PF13683">
    <property type="entry name" value="rve_3"/>
    <property type="match status" value="1"/>
</dbReference>
<evidence type="ECO:0000313" key="4">
    <source>
        <dbReference type="Proteomes" id="UP000471751"/>
    </source>
</evidence>
<reference evidence="3 4" key="1">
    <citation type="submission" date="2020-02" db="EMBL/GenBank/DDBJ databases">
        <title>Broccoli isolated Pseudomonas sp.</title>
        <authorList>
            <person name="Fujikawa T."/>
            <person name="Sawada H."/>
        </authorList>
    </citation>
    <scope>NUCLEOTIDE SEQUENCE [LARGE SCALE GENOMIC DNA]</scope>
    <source>
        <strain evidence="3 4">JCM 32154</strain>
    </source>
</reference>
<dbReference type="InterPro" id="IPR001584">
    <property type="entry name" value="Integrase_cat-core"/>
</dbReference>
<evidence type="ECO:0000256" key="1">
    <source>
        <dbReference type="SAM" id="MobiDB-lite"/>
    </source>
</evidence>
<organism evidence="3 4">
    <name type="scientific">Pseudomonas laurentiana</name>
    <dbReference type="NCBI Taxonomy" id="2364649"/>
    <lineage>
        <taxon>Bacteria</taxon>
        <taxon>Pseudomonadati</taxon>
        <taxon>Pseudomonadota</taxon>
        <taxon>Gammaproteobacteria</taxon>
        <taxon>Pseudomonadales</taxon>
        <taxon>Pseudomonadaceae</taxon>
        <taxon>Pseudomonas</taxon>
    </lineage>
</organism>
<name>A0A6I5RTI6_9PSED</name>
<comment type="caution">
    <text evidence="3">The sequence shown here is derived from an EMBL/GenBank/DDBJ whole genome shotgun (WGS) entry which is preliminary data.</text>
</comment>
<dbReference type="PROSITE" id="PS50994">
    <property type="entry name" value="INTEGRASE"/>
    <property type="match status" value="1"/>
</dbReference>
<dbReference type="NCBIfam" id="NF033577">
    <property type="entry name" value="transpos_IS481"/>
    <property type="match status" value="1"/>
</dbReference>
<dbReference type="SUPFAM" id="SSF46689">
    <property type="entry name" value="Homeodomain-like"/>
    <property type="match status" value="1"/>
</dbReference>
<dbReference type="PANTHER" id="PTHR35004">
    <property type="entry name" value="TRANSPOSASE RV3428C-RELATED"/>
    <property type="match status" value="1"/>
</dbReference>
<proteinExistence type="predicted"/>
<dbReference type="InterPro" id="IPR036397">
    <property type="entry name" value="RNaseH_sf"/>
</dbReference>
<dbReference type="GO" id="GO:0015074">
    <property type="term" value="P:DNA integration"/>
    <property type="evidence" value="ECO:0007669"/>
    <property type="project" value="InterPro"/>
</dbReference>
<dbReference type="SUPFAM" id="SSF53098">
    <property type="entry name" value="Ribonuclease H-like"/>
    <property type="match status" value="1"/>
</dbReference>
<dbReference type="Gene3D" id="3.30.420.10">
    <property type="entry name" value="Ribonuclease H-like superfamily/Ribonuclease H"/>
    <property type="match status" value="1"/>
</dbReference>
<dbReference type="PANTHER" id="PTHR35004:SF6">
    <property type="entry name" value="TRANSPOSASE"/>
    <property type="match status" value="1"/>
</dbReference>
<feature type="region of interest" description="Disordered" evidence="1">
    <location>
        <begin position="53"/>
        <end position="72"/>
    </location>
</feature>
<dbReference type="InterPro" id="IPR047656">
    <property type="entry name" value="IS481-like_transpos"/>
</dbReference>
<gene>
    <name evidence="3" type="ORF">G3O07_19820</name>
</gene>
<sequence>MPWNARDAMSLREEFVNLANHPDANMRELCRRFGISPQTGYKWLNRFRQDGLPGLQERSRKPATSPRKTQPGLEEEVVAIRKEHSTWGGRKISHLLDQRICASTVTNVLHRHGLITTEASEAAKPWTRFEREALNDLWQIDFKGFFQTAQGPCYPLTLIDDHSRFNLVIQACAHQRTGLVMEHLTDLFSRYGLPVQINADNGSPWGAPRNPGELTPLGIWLVRLGIRLTFSRPGHPQTNGKDERFHRTLKAEVLTGRSFRDLREAQEAFDLWRGIYNYKRPHQQLGYKVPADRYQMSRRAFPSRLPAVEYSPDDILVKPYSSQFRFKKRSFRIAKALAGYVLALRRSDQGPDHFDVYFCQHKLRTIDFNNPDGKR</sequence>
<protein>
    <submittedName>
        <fullName evidence="3">IS481 family transposase</fullName>
    </submittedName>
</protein>
<evidence type="ECO:0000259" key="2">
    <source>
        <dbReference type="PROSITE" id="PS50994"/>
    </source>
</evidence>
<evidence type="ECO:0000313" key="3">
    <source>
        <dbReference type="EMBL" id="NES11492.1"/>
    </source>
</evidence>
<accession>A0A6I5RTI6</accession>
<dbReference type="InterPro" id="IPR012337">
    <property type="entry name" value="RNaseH-like_sf"/>
</dbReference>
<keyword evidence="4" id="KW-1185">Reference proteome</keyword>
<dbReference type="EMBL" id="JAAHBT010000259">
    <property type="protein sequence ID" value="NES11492.1"/>
    <property type="molecule type" value="Genomic_DNA"/>
</dbReference>
<dbReference type="GO" id="GO:0003676">
    <property type="term" value="F:nucleic acid binding"/>
    <property type="evidence" value="ECO:0007669"/>
    <property type="project" value="InterPro"/>
</dbReference>
<dbReference type="Pfam" id="PF13565">
    <property type="entry name" value="HTH_32"/>
    <property type="match status" value="1"/>
</dbReference>
<dbReference type="InterPro" id="IPR009057">
    <property type="entry name" value="Homeodomain-like_sf"/>
</dbReference>
<feature type="domain" description="Integrase catalytic" evidence="2">
    <location>
        <begin position="121"/>
        <end position="298"/>
    </location>
</feature>
<dbReference type="Proteomes" id="UP000471751">
    <property type="component" value="Unassembled WGS sequence"/>
</dbReference>
<dbReference type="AlphaFoldDB" id="A0A6I5RTI6"/>